<accession>A0A8R1IIT3</accession>
<protein>
    <submittedName>
        <fullName evidence="1">Uncharacterized protein</fullName>
    </submittedName>
</protein>
<evidence type="ECO:0000313" key="1">
    <source>
        <dbReference type="EnsemblMetazoa" id="CJA37179.1"/>
    </source>
</evidence>
<organism evidence="1 2">
    <name type="scientific">Caenorhabditis japonica</name>
    <dbReference type="NCBI Taxonomy" id="281687"/>
    <lineage>
        <taxon>Eukaryota</taxon>
        <taxon>Metazoa</taxon>
        <taxon>Ecdysozoa</taxon>
        <taxon>Nematoda</taxon>
        <taxon>Chromadorea</taxon>
        <taxon>Rhabditida</taxon>
        <taxon>Rhabditina</taxon>
        <taxon>Rhabditomorpha</taxon>
        <taxon>Rhabditoidea</taxon>
        <taxon>Rhabditidae</taxon>
        <taxon>Peloderinae</taxon>
        <taxon>Caenorhabditis</taxon>
    </lineage>
</organism>
<keyword evidence="2" id="KW-1185">Reference proteome</keyword>
<reference evidence="1" key="2">
    <citation type="submission" date="2022-06" db="UniProtKB">
        <authorList>
            <consortium name="EnsemblMetazoa"/>
        </authorList>
    </citation>
    <scope>IDENTIFICATION</scope>
    <source>
        <strain evidence="1">DF5081</strain>
    </source>
</reference>
<sequence length="94" mass="10862">MHESSETPVGHCLDLDIVRDRLRQQIAKRSKTSATNSCHKQSFWKQSRAAQLHNIIRFDFLIHSLYFMTNFFQGPSFATSGGRSKCLDRTFTPQ</sequence>
<dbReference type="AlphaFoldDB" id="A0A8R1IIT3"/>
<evidence type="ECO:0000313" key="2">
    <source>
        <dbReference type="Proteomes" id="UP000005237"/>
    </source>
</evidence>
<dbReference type="EnsemblMetazoa" id="CJA37179.1">
    <property type="protein sequence ID" value="CJA37179.1"/>
    <property type="gene ID" value="WBGene00213026"/>
</dbReference>
<reference evidence="2" key="1">
    <citation type="submission" date="2010-08" db="EMBL/GenBank/DDBJ databases">
        <authorList>
            <consortium name="Caenorhabditis japonica Sequencing Consortium"/>
            <person name="Wilson R.K."/>
        </authorList>
    </citation>
    <scope>NUCLEOTIDE SEQUENCE [LARGE SCALE GENOMIC DNA]</scope>
    <source>
        <strain evidence="2">DF5081</strain>
    </source>
</reference>
<name>A0A8R1IIT3_CAEJA</name>
<dbReference type="Proteomes" id="UP000005237">
    <property type="component" value="Unassembled WGS sequence"/>
</dbReference>
<proteinExistence type="predicted"/>